<sequence length="49" mass="5419">MSHSCSLKKILEPTKIKVFICGILLANTLTGNCFLPNFYTGHLPLLPET</sequence>
<keyword evidence="1" id="KW-1133">Transmembrane helix</keyword>
<evidence type="ECO:0000313" key="3">
    <source>
        <dbReference type="Proteomes" id="UP000076858"/>
    </source>
</evidence>
<name>A0A164GCB0_9CRUS</name>
<dbReference type="AlphaFoldDB" id="A0A164GCB0"/>
<evidence type="ECO:0000256" key="1">
    <source>
        <dbReference type="SAM" id="Phobius"/>
    </source>
</evidence>
<keyword evidence="1" id="KW-0472">Membrane</keyword>
<keyword evidence="3" id="KW-1185">Reference proteome</keyword>
<keyword evidence="1" id="KW-0812">Transmembrane</keyword>
<organism evidence="2 3">
    <name type="scientific">Daphnia magna</name>
    <dbReference type="NCBI Taxonomy" id="35525"/>
    <lineage>
        <taxon>Eukaryota</taxon>
        <taxon>Metazoa</taxon>
        <taxon>Ecdysozoa</taxon>
        <taxon>Arthropoda</taxon>
        <taxon>Crustacea</taxon>
        <taxon>Branchiopoda</taxon>
        <taxon>Diplostraca</taxon>
        <taxon>Cladocera</taxon>
        <taxon>Anomopoda</taxon>
        <taxon>Daphniidae</taxon>
        <taxon>Daphnia</taxon>
    </lineage>
</organism>
<dbReference type="EMBL" id="LRGB01015840">
    <property type="protein sequence ID" value="KZR98787.1"/>
    <property type="molecule type" value="Genomic_DNA"/>
</dbReference>
<gene>
    <name evidence="2" type="ORF">APZ42_005638</name>
</gene>
<dbReference type="Proteomes" id="UP000076858">
    <property type="component" value="Unassembled WGS sequence"/>
</dbReference>
<evidence type="ECO:0000313" key="2">
    <source>
        <dbReference type="EMBL" id="KZR98787.1"/>
    </source>
</evidence>
<protein>
    <submittedName>
        <fullName evidence="2">Uncharacterized protein</fullName>
    </submittedName>
</protein>
<reference evidence="2 3" key="1">
    <citation type="submission" date="2016-03" db="EMBL/GenBank/DDBJ databases">
        <title>EvidentialGene: Evidence-directed Construction of Genes on Genomes.</title>
        <authorList>
            <person name="Gilbert D.G."/>
            <person name="Choi J.-H."/>
            <person name="Mockaitis K."/>
            <person name="Colbourne J."/>
            <person name="Pfrender M."/>
        </authorList>
    </citation>
    <scope>NUCLEOTIDE SEQUENCE [LARGE SCALE GENOMIC DNA]</scope>
    <source>
        <strain evidence="2 3">Xinb3</strain>
        <tissue evidence="2">Complete organism</tissue>
    </source>
</reference>
<proteinExistence type="predicted"/>
<accession>A0A164GCB0</accession>
<comment type="caution">
    <text evidence="2">The sequence shown here is derived from an EMBL/GenBank/DDBJ whole genome shotgun (WGS) entry which is preliminary data.</text>
</comment>
<feature type="transmembrane region" description="Helical" evidence="1">
    <location>
        <begin position="18"/>
        <end position="39"/>
    </location>
</feature>